<dbReference type="GO" id="GO:0004766">
    <property type="term" value="F:spermidine synthase activity"/>
    <property type="evidence" value="ECO:0007669"/>
    <property type="project" value="UniProtKB-UniRule"/>
</dbReference>
<keyword evidence="4 6" id="KW-0620">Polyamine biosynthesis</keyword>
<organism evidence="9 10">
    <name type="scientific">Thermodesulfovibrio aggregans</name>
    <dbReference type="NCBI Taxonomy" id="86166"/>
    <lineage>
        <taxon>Bacteria</taxon>
        <taxon>Pseudomonadati</taxon>
        <taxon>Nitrospirota</taxon>
        <taxon>Thermodesulfovibrionia</taxon>
        <taxon>Thermodesulfovibrionales</taxon>
        <taxon>Thermodesulfovibrionaceae</taxon>
        <taxon>Thermodesulfovibrio</taxon>
    </lineage>
</organism>
<feature type="binding site" evidence="6">
    <location>
        <position position="33"/>
    </location>
    <ligand>
        <name>S-methyl-5'-thioadenosine</name>
        <dbReference type="ChEBI" id="CHEBI:17509"/>
    </ligand>
</feature>
<evidence type="ECO:0000259" key="8">
    <source>
        <dbReference type="PROSITE" id="PS51006"/>
    </source>
</evidence>
<feature type="active site" description="Proton acceptor" evidence="6 7">
    <location>
        <position position="157"/>
    </location>
</feature>
<evidence type="ECO:0000313" key="10">
    <source>
        <dbReference type="Proteomes" id="UP000242288"/>
    </source>
</evidence>
<feature type="binding site" evidence="6">
    <location>
        <begin position="139"/>
        <end position="140"/>
    </location>
    <ligand>
        <name>S-methyl-5'-thioadenosine</name>
        <dbReference type="ChEBI" id="CHEBI:17509"/>
    </ligand>
</feature>
<comment type="function">
    <text evidence="6">Catalyzes the irreversible transfer of a propylamine group from the amino donor S-adenosylmethioninamine (decarboxy-AdoMet) to putrescine (1,4-diaminobutane) to yield spermidine.</text>
</comment>
<proteinExistence type="inferred from homology"/>
<dbReference type="InterPro" id="IPR030374">
    <property type="entry name" value="PABS"/>
</dbReference>
<evidence type="ECO:0000256" key="7">
    <source>
        <dbReference type="PROSITE-ProRule" id="PRU00354"/>
    </source>
</evidence>
<dbReference type="EMBL" id="PNIO01000005">
    <property type="protein sequence ID" value="PMP72732.1"/>
    <property type="molecule type" value="Genomic_DNA"/>
</dbReference>
<comment type="similarity">
    <text evidence="1 6">Belongs to the spermidine/spermine synthase family.</text>
</comment>
<dbReference type="SUPFAM" id="SSF53335">
    <property type="entry name" value="S-adenosyl-L-methionine-dependent methyltransferases"/>
    <property type="match status" value="1"/>
</dbReference>
<evidence type="ECO:0000313" key="9">
    <source>
        <dbReference type="EMBL" id="PMP72732.1"/>
    </source>
</evidence>
<evidence type="ECO:0000256" key="2">
    <source>
        <dbReference type="ARBA" id="ARBA00022679"/>
    </source>
</evidence>
<feature type="binding site" evidence="6">
    <location>
        <position position="107"/>
    </location>
    <ligand>
        <name>S-methyl-5'-thioadenosine</name>
        <dbReference type="ChEBI" id="CHEBI:17509"/>
    </ligand>
</feature>
<dbReference type="NCBIfam" id="NF037959">
    <property type="entry name" value="MFS_SpdSyn"/>
    <property type="match status" value="1"/>
</dbReference>
<dbReference type="Gene3D" id="3.40.50.150">
    <property type="entry name" value="Vaccinia Virus protein VP39"/>
    <property type="match status" value="1"/>
</dbReference>
<feature type="binding site" evidence="6">
    <location>
        <position position="64"/>
    </location>
    <ligand>
        <name>spermidine</name>
        <dbReference type="ChEBI" id="CHEBI:57834"/>
    </ligand>
</feature>
<comment type="caution">
    <text evidence="9">The sequence shown here is derived from an EMBL/GenBank/DDBJ whole genome shotgun (WGS) entry which is preliminary data.</text>
</comment>
<protein>
    <recommendedName>
        <fullName evidence="6">Polyamine aminopropyltransferase</fullName>
    </recommendedName>
    <alternativeName>
        <fullName evidence="6">Putrescine aminopropyltransferase</fullName>
        <shortName evidence="6">PAPT</shortName>
    </alternativeName>
    <alternativeName>
        <fullName evidence="6">Spermidine synthase</fullName>
        <shortName evidence="6">SPDS</shortName>
        <shortName evidence="6">SPDSY</shortName>
        <ecNumber evidence="6">2.5.1.16</ecNumber>
    </alternativeName>
</protein>
<dbReference type="Pfam" id="PF01564">
    <property type="entry name" value="Spermine_synth"/>
    <property type="match status" value="1"/>
</dbReference>
<dbReference type="PROSITE" id="PS51006">
    <property type="entry name" value="PABS_2"/>
    <property type="match status" value="1"/>
</dbReference>
<dbReference type="Proteomes" id="UP000242288">
    <property type="component" value="Unassembled WGS sequence"/>
</dbReference>
<dbReference type="FunFam" id="3.40.50.150:FF:000088">
    <property type="entry name" value="Polyamine aminopropyltransferase"/>
    <property type="match status" value="1"/>
</dbReference>
<comment type="catalytic activity">
    <reaction evidence="5">
        <text>S-adenosyl 3-(methylsulfanyl)propylamine + spermidine = thermospermine + S-methyl-5'-thioadenosine + H(+)</text>
        <dbReference type="Rhea" id="RHEA:30515"/>
        <dbReference type="ChEBI" id="CHEBI:15378"/>
        <dbReference type="ChEBI" id="CHEBI:17509"/>
        <dbReference type="ChEBI" id="CHEBI:57443"/>
        <dbReference type="ChEBI" id="CHEBI:57834"/>
        <dbReference type="ChEBI" id="CHEBI:59903"/>
        <dbReference type="EC" id="2.5.1.79"/>
    </reaction>
</comment>
<dbReference type="Gene3D" id="2.30.140.10">
    <property type="entry name" value="Spermidine synthase, tetramerisation domain"/>
    <property type="match status" value="1"/>
</dbReference>
<gene>
    <name evidence="6" type="primary">speE</name>
    <name evidence="9" type="ORF">C0186_00490</name>
</gene>
<dbReference type="NCBIfam" id="NF002010">
    <property type="entry name" value="PRK00811.1"/>
    <property type="match status" value="1"/>
</dbReference>
<dbReference type="AlphaFoldDB" id="A0A2J6WQS2"/>
<name>A0A2J6WQS2_9BACT</name>
<reference evidence="9 10" key="1">
    <citation type="submission" date="2018-01" db="EMBL/GenBank/DDBJ databases">
        <title>Metagenomic assembled genomes from two thermal pools in the Uzon Caldera, Kamchatka, Russia.</title>
        <authorList>
            <person name="Wilkins L."/>
            <person name="Ettinger C."/>
        </authorList>
    </citation>
    <scope>NUCLEOTIDE SEQUENCE [LARGE SCALE GENOMIC DNA]</scope>
    <source>
        <strain evidence="9">ZAV-04</strain>
    </source>
</reference>
<comment type="pathway">
    <text evidence="6">Amine and polyamine biosynthesis; spermidine biosynthesis; spermidine from putrescine: step 1/1.</text>
</comment>
<keyword evidence="2 6" id="KW-0808">Transferase</keyword>
<dbReference type="HAMAP" id="MF_00198">
    <property type="entry name" value="Spermidine_synth"/>
    <property type="match status" value="1"/>
</dbReference>
<dbReference type="GO" id="GO:0008295">
    <property type="term" value="P:spermidine biosynthetic process"/>
    <property type="evidence" value="ECO:0007669"/>
    <property type="project" value="UniProtKB-UniRule"/>
</dbReference>
<dbReference type="UniPathway" id="UPA00248">
    <property type="reaction ID" value="UER00314"/>
</dbReference>
<dbReference type="PANTHER" id="PTHR43317:SF1">
    <property type="entry name" value="THERMOSPERMINE SYNTHASE ACAULIS5"/>
    <property type="match status" value="1"/>
</dbReference>
<feature type="domain" description="PABS" evidence="8">
    <location>
        <begin position="4"/>
        <end position="239"/>
    </location>
</feature>
<evidence type="ECO:0000256" key="5">
    <source>
        <dbReference type="ARBA" id="ARBA00048874"/>
    </source>
</evidence>
<evidence type="ECO:0000256" key="6">
    <source>
        <dbReference type="HAMAP-Rule" id="MF_00198"/>
    </source>
</evidence>
<dbReference type="GO" id="GO:0010487">
    <property type="term" value="F:thermospermine synthase activity"/>
    <property type="evidence" value="ECO:0007669"/>
    <property type="project" value="UniProtKB-EC"/>
</dbReference>
<dbReference type="InterPro" id="IPR035246">
    <property type="entry name" value="Spermidine_synt_N"/>
</dbReference>
<dbReference type="InterPro" id="IPR029063">
    <property type="entry name" value="SAM-dependent_MTases_sf"/>
</dbReference>
<dbReference type="CDD" id="cd02440">
    <property type="entry name" value="AdoMet_MTases"/>
    <property type="match status" value="1"/>
</dbReference>
<comment type="caution">
    <text evidence="6">Lacks conserved residue(s) required for the propagation of feature annotation.</text>
</comment>
<dbReference type="Pfam" id="PF17284">
    <property type="entry name" value="Spermine_synt_N"/>
    <property type="match status" value="1"/>
</dbReference>
<feature type="binding site" evidence="6">
    <location>
        <position position="88"/>
    </location>
    <ligand>
        <name>spermidine</name>
        <dbReference type="ChEBI" id="CHEBI:57834"/>
    </ligand>
</feature>
<comment type="subunit">
    <text evidence="6">Homodimer or homotetramer.</text>
</comment>
<evidence type="ECO:0000256" key="3">
    <source>
        <dbReference type="ARBA" id="ARBA00023066"/>
    </source>
</evidence>
<evidence type="ECO:0000256" key="4">
    <source>
        <dbReference type="ARBA" id="ARBA00023115"/>
    </source>
</evidence>
<accession>A0A2J6WQS2</accession>
<dbReference type="InterPro" id="IPR001045">
    <property type="entry name" value="Spermi_synthase"/>
</dbReference>
<dbReference type="PANTHER" id="PTHR43317">
    <property type="entry name" value="THERMOSPERMINE SYNTHASE ACAULIS5"/>
    <property type="match status" value="1"/>
</dbReference>
<comment type="catalytic activity">
    <reaction evidence="6">
        <text>S-adenosyl 3-(methylsulfanyl)propylamine + putrescine = S-methyl-5'-thioadenosine + spermidine + H(+)</text>
        <dbReference type="Rhea" id="RHEA:12721"/>
        <dbReference type="ChEBI" id="CHEBI:15378"/>
        <dbReference type="ChEBI" id="CHEBI:17509"/>
        <dbReference type="ChEBI" id="CHEBI:57443"/>
        <dbReference type="ChEBI" id="CHEBI:57834"/>
        <dbReference type="ChEBI" id="CHEBI:326268"/>
        <dbReference type="EC" id="2.5.1.16"/>
    </reaction>
</comment>
<dbReference type="EC" id="2.5.1.16" evidence="6"/>
<keyword evidence="3 6" id="KW-0745">Spermidine biosynthesis</keyword>
<feature type="binding site" evidence="6">
    <location>
        <position position="166"/>
    </location>
    <ligand>
        <name>S-methyl-5'-thioadenosine</name>
        <dbReference type="ChEBI" id="CHEBI:17509"/>
    </ligand>
</feature>
<dbReference type="InterPro" id="IPR037163">
    <property type="entry name" value="Spermidine_synt_N_sf"/>
</dbReference>
<sequence length="299" mass="33998">MKNCKWYIEQTSEDEIILHSLKEIIYSEISPYQRIEVICSGNLGRCLLLDGKMQSAEADEFIYHEALVHPVMLLSESVERVLIAGGGEGATLREVLKYPVKEVVMVELDELVIKTAKRYLPEWHNGAFDDPRVRLVIDDARAYIERTKNYFDVIIIDLPEPAEGGPAYLLYTKEFYEKVKEALTEKGMMVTQSASASVNNLRVFVSIVTTLKQVFPYVKPYIAYIPSFFAPWGFALVSKKINPEGSMAKINEKIVSIKDSLKFYDIDAHTAMFCLPKHIKKAIETEGVVIHDDSPLSFY</sequence>
<evidence type="ECO:0000256" key="1">
    <source>
        <dbReference type="ARBA" id="ARBA00007867"/>
    </source>
</evidence>